<organism evidence="2 3">
    <name type="scientific">Botryobasidium botryosum (strain FD-172 SS1)</name>
    <dbReference type="NCBI Taxonomy" id="930990"/>
    <lineage>
        <taxon>Eukaryota</taxon>
        <taxon>Fungi</taxon>
        <taxon>Dikarya</taxon>
        <taxon>Basidiomycota</taxon>
        <taxon>Agaricomycotina</taxon>
        <taxon>Agaricomycetes</taxon>
        <taxon>Cantharellales</taxon>
        <taxon>Botryobasidiaceae</taxon>
        <taxon>Botryobasidium</taxon>
    </lineage>
</organism>
<name>A0A067LR79_BOTB1</name>
<dbReference type="InParanoid" id="A0A067LR79"/>
<evidence type="ECO:0000313" key="3">
    <source>
        <dbReference type="Proteomes" id="UP000027195"/>
    </source>
</evidence>
<dbReference type="AlphaFoldDB" id="A0A067LR79"/>
<proteinExistence type="predicted"/>
<gene>
    <name evidence="2" type="ORF">BOTBODRAFT_182522</name>
</gene>
<reference evidence="3" key="1">
    <citation type="journal article" date="2014" name="Proc. Natl. Acad. Sci. U.S.A.">
        <title>Extensive sampling of basidiomycete genomes demonstrates inadequacy of the white-rot/brown-rot paradigm for wood decay fungi.</title>
        <authorList>
            <person name="Riley R."/>
            <person name="Salamov A.A."/>
            <person name="Brown D.W."/>
            <person name="Nagy L.G."/>
            <person name="Floudas D."/>
            <person name="Held B.W."/>
            <person name="Levasseur A."/>
            <person name="Lombard V."/>
            <person name="Morin E."/>
            <person name="Otillar R."/>
            <person name="Lindquist E.A."/>
            <person name="Sun H."/>
            <person name="LaButti K.M."/>
            <person name="Schmutz J."/>
            <person name="Jabbour D."/>
            <person name="Luo H."/>
            <person name="Baker S.E."/>
            <person name="Pisabarro A.G."/>
            <person name="Walton J.D."/>
            <person name="Blanchette R.A."/>
            <person name="Henrissat B."/>
            <person name="Martin F."/>
            <person name="Cullen D."/>
            <person name="Hibbett D.S."/>
            <person name="Grigoriev I.V."/>
        </authorList>
    </citation>
    <scope>NUCLEOTIDE SEQUENCE [LARGE SCALE GENOMIC DNA]</scope>
    <source>
        <strain evidence="3">FD-172 SS1</strain>
    </source>
</reference>
<accession>A0A067LR79</accession>
<dbReference type="PRINTS" id="PR01217">
    <property type="entry name" value="PRICHEXTENSN"/>
</dbReference>
<feature type="compositionally biased region" description="Low complexity" evidence="1">
    <location>
        <begin position="133"/>
        <end position="157"/>
    </location>
</feature>
<dbReference type="HOGENOM" id="CLU_1383956_0_0_1"/>
<keyword evidence="3" id="KW-1185">Reference proteome</keyword>
<feature type="compositionally biased region" description="Low complexity" evidence="1">
    <location>
        <begin position="96"/>
        <end position="112"/>
    </location>
</feature>
<evidence type="ECO:0000256" key="1">
    <source>
        <dbReference type="SAM" id="MobiDB-lite"/>
    </source>
</evidence>
<feature type="compositionally biased region" description="Basic and acidic residues" evidence="1">
    <location>
        <begin position="1"/>
        <end position="12"/>
    </location>
</feature>
<sequence length="197" mass="20741">MVREVSDCKSAWEEAGASSRVARVHSQAPSKCSKCSGSQAPAGAPCVPTPRVHAPSPYAPSRVPRDPASTRPPACVAFPASRPSPRVPHLASPAFPTSRPVSPTSRPASLAPLPSPRPLAFSAFPRPLTFPASPRTLPTRVTRSPRPPSRVLAFPAARRVPTPPRPFAFPAPPLATTSSLTAHPPFLAFMLPPARPV</sequence>
<feature type="region of interest" description="Disordered" evidence="1">
    <location>
        <begin position="131"/>
        <end position="157"/>
    </location>
</feature>
<evidence type="ECO:0000313" key="2">
    <source>
        <dbReference type="EMBL" id="KDQ05494.1"/>
    </source>
</evidence>
<dbReference type="EMBL" id="KL198314">
    <property type="protein sequence ID" value="KDQ05494.1"/>
    <property type="molecule type" value="Genomic_DNA"/>
</dbReference>
<feature type="region of interest" description="Disordered" evidence="1">
    <location>
        <begin position="1"/>
        <end position="114"/>
    </location>
</feature>
<protein>
    <submittedName>
        <fullName evidence="2">Uncharacterized protein</fullName>
    </submittedName>
</protein>
<feature type="compositionally biased region" description="Polar residues" evidence="1">
    <location>
        <begin position="27"/>
        <end position="39"/>
    </location>
</feature>
<dbReference type="Proteomes" id="UP000027195">
    <property type="component" value="Unassembled WGS sequence"/>
</dbReference>